<feature type="region of interest" description="Disordered" evidence="1">
    <location>
        <begin position="1"/>
        <end position="20"/>
    </location>
</feature>
<dbReference type="Proteomes" id="UP000323386">
    <property type="component" value="Unassembled WGS sequence"/>
</dbReference>
<accession>A0A5C3FA45</accession>
<evidence type="ECO:0000313" key="3">
    <source>
        <dbReference type="Proteomes" id="UP000323386"/>
    </source>
</evidence>
<reference evidence="2 3" key="1">
    <citation type="submission" date="2018-03" db="EMBL/GenBank/DDBJ databases">
        <authorList>
            <person name="Guldener U."/>
        </authorList>
    </citation>
    <scope>NUCLEOTIDE SEQUENCE [LARGE SCALE GENOMIC DNA]</scope>
    <source>
        <strain evidence="2 3">DAOM196992</strain>
    </source>
</reference>
<feature type="region of interest" description="Disordered" evidence="1">
    <location>
        <begin position="39"/>
        <end position="65"/>
    </location>
</feature>
<evidence type="ECO:0000313" key="2">
    <source>
        <dbReference type="EMBL" id="SPO40271.1"/>
    </source>
</evidence>
<organism evidence="2 3">
    <name type="scientific">Pseudozyma flocculosa</name>
    <dbReference type="NCBI Taxonomy" id="84751"/>
    <lineage>
        <taxon>Eukaryota</taxon>
        <taxon>Fungi</taxon>
        <taxon>Dikarya</taxon>
        <taxon>Basidiomycota</taxon>
        <taxon>Ustilaginomycotina</taxon>
        <taxon>Ustilaginomycetes</taxon>
        <taxon>Ustilaginales</taxon>
        <taxon>Ustilaginaceae</taxon>
        <taxon>Pseudozyma</taxon>
    </lineage>
</organism>
<keyword evidence="3" id="KW-1185">Reference proteome</keyword>
<gene>
    <name evidence="2" type="ORF">PSFLO_05753</name>
</gene>
<protein>
    <submittedName>
        <fullName evidence="2">Uncharacterized protein</fullName>
    </submittedName>
</protein>
<dbReference type="AlphaFoldDB" id="A0A5C3FA45"/>
<proteinExistence type="predicted"/>
<dbReference type="EMBL" id="OOIP01000018">
    <property type="protein sequence ID" value="SPO40271.1"/>
    <property type="molecule type" value="Genomic_DNA"/>
</dbReference>
<sequence>MAVRAATESELTRDPSLSPHPCLSSALLRYSQSKLAGMSSALVPQPASSSDTSTEPDDRTVCTIRTNSDNGSLEVMLTSRGRDVFMDLHRREPGLGEVLYEAFSTVLNGCEIESVAPMQVRIDRLDREDRTTATLLRNLLEKMDDYRRCFSKILDLAERTVHRQSLHDASVKHDA</sequence>
<name>A0A5C3FA45_9BASI</name>
<evidence type="ECO:0000256" key="1">
    <source>
        <dbReference type="SAM" id="MobiDB-lite"/>
    </source>
</evidence>